<proteinExistence type="inferred from homology"/>
<gene>
    <name evidence="7 9" type="primary">flgH</name>
    <name evidence="9" type="ORF">TG4357_03654</name>
</gene>
<protein>
    <recommendedName>
        <fullName evidence="7">Flagellar L-ring protein</fullName>
    </recommendedName>
    <alternativeName>
        <fullName evidence="7">Basal body L-ring protein</fullName>
    </alternativeName>
</protein>
<dbReference type="InterPro" id="IPR000527">
    <property type="entry name" value="Flag_Lring"/>
</dbReference>
<keyword evidence="10" id="KW-1185">Reference proteome</keyword>
<dbReference type="PANTHER" id="PTHR34933:SF1">
    <property type="entry name" value="FLAGELLAR L-RING PROTEIN"/>
    <property type="match status" value="1"/>
</dbReference>
<dbReference type="GO" id="GO:0071973">
    <property type="term" value="P:bacterial-type flagellum-dependent cell motility"/>
    <property type="evidence" value="ECO:0007669"/>
    <property type="project" value="InterPro"/>
</dbReference>
<evidence type="ECO:0000256" key="7">
    <source>
        <dbReference type="HAMAP-Rule" id="MF_00415"/>
    </source>
</evidence>
<evidence type="ECO:0000256" key="8">
    <source>
        <dbReference type="SAM" id="SignalP"/>
    </source>
</evidence>
<dbReference type="GO" id="GO:0009279">
    <property type="term" value="C:cell outer membrane"/>
    <property type="evidence" value="ECO:0007669"/>
    <property type="project" value="UniProtKB-SubCell"/>
</dbReference>
<dbReference type="PROSITE" id="PS51257">
    <property type="entry name" value="PROKAR_LIPOPROTEIN"/>
    <property type="match status" value="1"/>
</dbReference>
<evidence type="ECO:0000313" key="10">
    <source>
        <dbReference type="Proteomes" id="UP000051587"/>
    </source>
</evidence>
<keyword evidence="6 7" id="KW-0998">Cell outer membrane</keyword>
<dbReference type="AlphaFoldDB" id="A0A0P1FKI1"/>
<evidence type="ECO:0000256" key="4">
    <source>
        <dbReference type="ARBA" id="ARBA00023136"/>
    </source>
</evidence>
<dbReference type="Pfam" id="PF02107">
    <property type="entry name" value="FlgH"/>
    <property type="match status" value="1"/>
</dbReference>
<evidence type="ECO:0000313" key="9">
    <source>
        <dbReference type="EMBL" id="CUH68539.1"/>
    </source>
</evidence>
<comment type="subunit">
    <text evidence="7">The basal body constitutes a major portion of the flagellar organelle and consists of four rings (L,P,S, and M) mounted on a central rod.</text>
</comment>
<keyword evidence="3 7" id="KW-0732">Signal</keyword>
<reference evidence="9 10" key="1">
    <citation type="submission" date="2015-09" db="EMBL/GenBank/DDBJ databases">
        <authorList>
            <consortium name="Swine Surveillance"/>
        </authorList>
    </citation>
    <scope>NUCLEOTIDE SEQUENCE [LARGE SCALE GENOMIC DNA]</scope>
    <source>
        <strain evidence="9 10">CECT 4357</strain>
    </source>
</reference>
<comment type="similarity">
    <text evidence="2 7">Belongs to the FlgH family.</text>
</comment>
<dbReference type="RefSeq" id="WP_058264324.1">
    <property type="nucleotide sequence ID" value="NZ_CP051181.1"/>
</dbReference>
<dbReference type="Proteomes" id="UP000051587">
    <property type="component" value="Unassembled WGS sequence"/>
</dbReference>
<dbReference type="PRINTS" id="PR01008">
    <property type="entry name" value="FLGLRINGFLGH"/>
</dbReference>
<name>A0A0P1FKI1_THAGE</name>
<dbReference type="EMBL" id="CYSA01000028">
    <property type="protein sequence ID" value="CUH68539.1"/>
    <property type="molecule type" value="Genomic_DNA"/>
</dbReference>
<keyword evidence="7" id="KW-0449">Lipoprotein</keyword>
<sequence>MKFHKVLVLCSVPVAMAVSGCSTEMEAVSSADWEPVYEQPMQQPSSRMASGAIFSGGQMGLFATDRRAAQIGDILTVVLKEKFAASKAQGAASSKSDSFSVTLPTALVGGFDNASLSAGTDRSFDGSGRATQSNSLTGRMSVSVVRVLPSGNLEVLGQKKLTLNNGDEYVRLRGIVRQADITADNTVDSDRLANAEIKYVGAGDVADTGKKGWLRRGLDTVSPF</sequence>
<dbReference type="STRING" id="53501.SAMN04488043_106115"/>
<comment type="function">
    <text evidence="1 7">Assembles around the rod to form the L-ring and probably protects the motor/basal body from shearing forces during rotation.</text>
</comment>
<dbReference type="PANTHER" id="PTHR34933">
    <property type="entry name" value="FLAGELLAR L-RING PROTEIN"/>
    <property type="match status" value="1"/>
</dbReference>
<evidence type="ECO:0000256" key="3">
    <source>
        <dbReference type="ARBA" id="ARBA00022729"/>
    </source>
</evidence>
<dbReference type="OrthoDB" id="9789227at2"/>
<feature type="signal peptide" evidence="8">
    <location>
        <begin position="1"/>
        <end position="17"/>
    </location>
</feature>
<keyword evidence="4 7" id="KW-0472">Membrane</keyword>
<feature type="chain" id="PRO_5008848682" description="Flagellar L-ring protein" evidence="8">
    <location>
        <begin position="18"/>
        <end position="224"/>
    </location>
</feature>
<evidence type="ECO:0000256" key="6">
    <source>
        <dbReference type="ARBA" id="ARBA00023237"/>
    </source>
</evidence>
<comment type="subcellular location">
    <subcellularLocation>
        <location evidence="7">Cell outer membrane</location>
        <topology evidence="7">Lipid-anchor</topology>
    </subcellularLocation>
    <subcellularLocation>
        <location evidence="7">Bacterial flagellum basal body</location>
    </subcellularLocation>
</comment>
<dbReference type="GO" id="GO:0003774">
    <property type="term" value="F:cytoskeletal motor activity"/>
    <property type="evidence" value="ECO:0007669"/>
    <property type="project" value="InterPro"/>
</dbReference>
<dbReference type="GO" id="GO:0009427">
    <property type="term" value="C:bacterial-type flagellum basal body, distal rod, L ring"/>
    <property type="evidence" value="ECO:0007669"/>
    <property type="project" value="InterPro"/>
</dbReference>
<keyword evidence="5 7" id="KW-0975">Bacterial flagellum</keyword>
<organism evidence="9 10">
    <name type="scientific">Thalassovita gelatinovora</name>
    <name type="common">Thalassobius gelatinovorus</name>
    <dbReference type="NCBI Taxonomy" id="53501"/>
    <lineage>
        <taxon>Bacteria</taxon>
        <taxon>Pseudomonadati</taxon>
        <taxon>Pseudomonadota</taxon>
        <taxon>Alphaproteobacteria</taxon>
        <taxon>Rhodobacterales</taxon>
        <taxon>Roseobacteraceae</taxon>
        <taxon>Thalassovita</taxon>
    </lineage>
</organism>
<evidence type="ECO:0000256" key="5">
    <source>
        <dbReference type="ARBA" id="ARBA00023143"/>
    </source>
</evidence>
<dbReference type="HAMAP" id="MF_00415">
    <property type="entry name" value="FlgH"/>
    <property type="match status" value="1"/>
</dbReference>
<evidence type="ECO:0000256" key="2">
    <source>
        <dbReference type="ARBA" id="ARBA00006929"/>
    </source>
</evidence>
<evidence type="ECO:0000256" key="1">
    <source>
        <dbReference type="ARBA" id="ARBA00002591"/>
    </source>
</evidence>
<accession>A0A0P1FKI1</accession>